<dbReference type="Proteomes" id="UP000501926">
    <property type="component" value="Chromosome"/>
</dbReference>
<name>Q1PZ05_KUEST</name>
<gene>
    <name evidence="2" type="ORF">KsCSTR_09460</name>
    <name evidence="1" type="ORF">kustd1566</name>
</gene>
<organism evidence="1">
    <name type="scientific">Kuenenia stuttgartiensis</name>
    <dbReference type="NCBI Taxonomy" id="174633"/>
    <lineage>
        <taxon>Bacteria</taxon>
        <taxon>Pseudomonadati</taxon>
        <taxon>Planctomycetota</taxon>
        <taxon>Candidatus Brocadiia</taxon>
        <taxon>Candidatus Brocadiales</taxon>
        <taxon>Candidatus Brocadiaceae</taxon>
        <taxon>Candidatus Kuenenia</taxon>
    </lineage>
</organism>
<sequence length="106" mass="11890">MSLQKQVYTMSEKCSLSSSSIYELLSCVKVAKSSFFKISGGNVPLRKSIAFSRMENVSLKNLSCGLKTYIKVTPLSFFCKSHFATWISSPFLCLPVLPLFHITHIM</sequence>
<dbReference type="EMBL" id="CT573072">
    <property type="protein sequence ID" value="CAJ72311.1"/>
    <property type="molecule type" value="Genomic_DNA"/>
</dbReference>
<accession>Q1PZ05</accession>
<reference evidence="1" key="1">
    <citation type="journal article" date="2006" name="Nature">
        <title>Deciphering the evolution and metabolism of an anammox bacterium from a community genome.</title>
        <authorList>
            <person name="Strous M."/>
            <person name="Pelletier E."/>
            <person name="Mangenot S."/>
            <person name="Rattei T."/>
            <person name="Lehner A."/>
            <person name="Taylor M.W."/>
            <person name="Horn M."/>
            <person name="Daims H."/>
            <person name="Bartol-Mavel D."/>
            <person name="Wincker P."/>
            <person name="Barbe V."/>
            <person name="Fonknechten N."/>
            <person name="Vallenet D."/>
            <person name="Segurens B."/>
            <person name="Schenowitz-Truong C."/>
            <person name="Medigue C."/>
            <person name="Collingro A."/>
            <person name="Snel B."/>
            <person name="Dutilh B.E."/>
            <person name="OpDenCamp H.J.M."/>
            <person name="vanDerDrift C."/>
            <person name="Cirpus I."/>
            <person name="vanDePas-Schoonen K.T."/>
            <person name="Harhangi H.R."/>
            <person name="vanNiftrik L."/>
            <person name="Schmid M."/>
            <person name="Keltjens J."/>
            <person name="vanDeVossenberg J."/>
            <person name="Kartal B."/>
            <person name="Meier H."/>
            <person name="Frishman D."/>
            <person name="Huynen M.A."/>
            <person name="Mewes H."/>
            <person name="Weissenbach J."/>
            <person name="Jetten M.S.M."/>
            <person name="Wagner M."/>
            <person name="LePaslier D."/>
        </authorList>
    </citation>
    <scope>NUCLEOTIDE SEQUENCE</scope>
</reference>
<dbReference type="AlphaFoldDB" id="Q1PZ05"/>
<evidence type="ECO:0000313" key="3">
    <source>
        <dbReference type="Proteomes" id="UP000501926"/>
    </source>
</evidence>
<evidence type="ECO:0000313" key="1">
    <source>
        <dbReference type="EMBL" id="CAJ72311.1"/>
    </source>
</evidence>
<reference evidence="2 3" key="3">
    <citation type="submission" date="2020-02" db="EMBL/GenBank/DDBJ databases">
        <title>Newly sequenced genome of strain CSTR1 showed variability in Candidatus Kuenenia stuttgartiensis genomes.</title>
        <authorList>
            <person name="Ding C."/>
            <person name="Adrian L."/>
        </authorList>
    </citation>
    <scope>NUCLEOTIDE SEQUENCE [LARGE SCALE GENOMIC DNA]</scope>
    <source>
        <strain evidence="2 3">CSTR1</strain>
    </source>
</reference>
<evidence type="ECO:0000313" key="2">
    <source>
        <dbReference type="EMBL" id="QII10325.1"/>
    </source>
</evidence>
<proteinExistence type="predicted"/>
<protein>
    <submittedName>
        <fullName evidence="1">Uncharacterized protein</fullName>
    </submittedName>
</protein>
<reference evidence="1" key="2">
    <citation type="submission" date="2006-01" db="EMBL/GenBank/DDBJ databases">
        <authorList>
            <person name="Genoscope"/>
        </authorList>
    </citation>
    <scope>NUCLEOTIDE SEQUENCE</scope>
</reference>
<dbReference type="EMBL" id="CP049055">
    <property type="protein sequence ID" value="QII10325.1"/>
    <property type="molecule type" value="Genomic_DNA"/>
</dbReference>